<protein>
    <submittedName>
        <fullName evidence="1">CAD_1 protein</fullName>
    </submittedName>
</protein>
<dbReference type="PANTHER" id="PTHR43668:SF2">
    <property type="entry name" value="ALLANTOINASE"/>
    <property type="match status" value="1"/>
</dbReference>
<dbReference type="EMBL" id="GBYB01001249">
    <property type="protein sequence ID" value="JAG71016.1"/>
    <property type="molecule type" value="Transcribed_RNA"/>
</dbReference>
<dbReference type="PANTHER" id="PTHR43668">
    <property type="entry name" value="ALLANTOINASE"/>
    <property type="match status" value="1"/>
</dbReference>
<dbReference type="GO" id="GO:0006145">
    <property type="term" value="P:purine nucleobase catabolic process"/>
    <property type="evidence" value="ECO:0007669"/>
    <property type="project" value="TreeGrafter"/>
</dbReference>
<organism evidence="1">
    <name type="scientific">Fopius arisanus</name>
    <dbReference type="NCBI Taxonomy" id="64838"/>
    <lineage>
        <taxon>Eukaryota</taxon>
        <taxon>Metazoa</taxon>
        <taxon>Ecdysozoa</taxon>
        <taxon>Arthropoda</taxon>
        <taxon>Hexapoda</taxon>
        <taxon>Insecta</taxon>
        <taxon>Pterygota</taxon>
        <taxon>Neoptera</taxon>
        <taxon>Endopterygota</taxon>
        <taxon>Hymenoptera</taxon>
        <taxon>Apocrita</taxon>
        <taxon>Ichneumonoidea</taxon>
        <taxon>Braconidae</taxon>
        <taxon>Opiinae</taxon>
        <taxon>Fopius</taxon>
    </lineage>
</organism>
<proteinExistence type="predicted"/>
<evidence type="ECO:0000313" key="1">
    <source>
        <dbReference type="EMBL" id="JAG71016.1"/>
    </source>
</evidence>
<dbReference type="GO" id="GO:0004038">
    <property type="term" value="F:allantoinase activity"/>
    <property type="evidence" value="ECO:0007669"/>
    <property type="project" value="TreeGrafter"/>
</dbReference>
<gene>
    <name evidence="1" type="primary">CAD_1</name>
    <name evidence="1" type="ORF">g.27983</name>
</gene>
<reference evidence="1" key="1">
    <citation type="submission" date="2015-01" db="EMBL/GenBank/DDBJ databases">
        <title>Transcriptome Assembly of Fopius arisanus.</title>
        <authorList>
            <person name="Geib S."/>
        </authorList>
    </citation>
    <scope>NUCLEOTIDE SEQUENCE</scope>
</reference>
<dbReference type="GO" id="GO:0005737">
    <property type="term" value="C:cytoplasm"/>
    <property type="evidence" value="ECO:0007669"/>
    <property type="project" value="TreeGrafter"/>
</dbReference>
<dbReference type="SUPFAM" id="SSF51556">
    <property type="entry name" value="Metallo-dependent hydrolases"/>
    <property type="match status" value="1"/>
</dbReference>
<dbReference type="InterPro" id="IPR050138">
    <property type="entry name" value="DHOase/Allantoinase_Hydrolase"/>
</dbReference>
<dbReference type="Gene3D" id="3.20.20.140">
    <property type="entry name" value="Metal-dependent hydrolases"/>
    <property type="match status" value="1"/>
</dbReference>
<accession>A0A0C9QD66</accession>
<name>A0A0C9QD66_9HYME</name>
<dbReference type="InterPro" id="IPR032466">
    <property type="entry name" value="Metal_Hydrolase"/>
</dbReference>
<dbReference type="AlphaFoldDB" id="A0A0C9QD66"/>
<sequence length="140" mass="15992">MAAALKMYQHFENWPKKYPLCVHAEGHVTATVVVLASRYNRPVHICHVARKEEIEIIRAAKESGLNVTCEVSPHHLFLTQDDSVRIGAARSEVRPILGTPEDQQALWDNMDIIDCFASKKKMARNHLLVTQVSRQFFHFS</sequence>